<dbReference type="InterPro" id="IPR052165">
    <property type="entry name" value="Membrane_assoc_protease"/>
</dbReference>
<feature type="transmembrane region" description="Helical" evidence="6">
    <location>
        <begin position="291"/>
        <end position="313"/>
    </location>
</feature>
<evidence type="ECO:0000256" key="6">
    <source>
        <dbReference type="SAM" id="Phobius"/>
    </source>
</evidence>
<name>A0A7S6UMM6_9GAMM</name>
<evidence type="ECO:0000313" key="12">
    <source>
        <dbReference type="Proteomes" id="UP000593932"/>
    </source>
</evidence>
<keyword evidence="2 6" id="KW-0812">Transmembrane</keyword>
<evidence type="ECO:0000313" key="11">
    <source>
        <dbReference type="EMBL" id="QOW23112.1"/>
    </source>
</evidence>
<dbReference type="PANTHER" id="PTHR33507">
    <property type="entry name" value="INNER MEMBRANE PROTEIN YBBJ"/>
    <property type="match status" value="1"/>
</dbReference>
<feature type="domain" description="NfeD1b N-terminal" evidence="10">
    <location>
        <begin position="38"/>
        <end position="145"/>
    </location>
</feature>
<dbReference type="InterPro" id="IPR056739">
    <property type="entry name" value="NfeD_membrane"/>
</dbReference>
<keyword evidence="4 6" id="KW-0472">Membrane</keyword>
<dbReference type="Proteomes" id="UP000593932">
    <property type="component" value="Chromosome"/>
</dbReference>
<organism evidence="11 12">
    <name type="scientific">Novilysobacter avium</name>
    <dbReference type="NCBI Taxonomy" id="2781023"/>
    <lineage>
        <taxon>Bacteria</taxon>
        <taxon>Pseudomonadati</taxon>
        <taxon>Pseudomonadota</taxon>
        <taxon>Gammaproteobacteria</taxon>
        <taxon>Lysobacterales</taxon>
        <taxon>Lysobacteraceae</taxon>
        <taxon>Novilysobacter</taxon>
    </lineage>
</organism>
<dbReference type="SUPFAM" id="SSF52096">
    <property type="entry name" value="ClpP/crotonase"/>
    <property type="match status" value="1"/>
</dbReference>
<feature type="chain" id="PRO_5046412250" evidence="7">
    <location>
        <begin position="27"/>
        <end position="502"/>
    </location>
</feature>
<evidence type="ECO:0000259" key="9">
    <source>
        <dbReference type="Pfam" id="PF24961"/>
    </source>
</evidence>
<dbReference type="RefSeq" id="WP_194035586.1">
    <property type="nucleotide sequence ID" value="NZ_CP063657.1"/>
</dbReference>
<reference evidence="11 12" key="1">
    <citation type="submission" date="2020-10" db="EMBL/GenBank/DDBJ databases">
        <title>complete genome sequencing of Lysobacter sp. H23M41.</title>
        <authorList>
            <person name="Bae J.-W."/>
            <person name="Lee S.-Y."/>
        </authorList>
    </citation>
    <scope>NUCLEOTIDE SEQUENCE [LARGE SCALE GENOMIC DNA]</scope>
    <source>
        <strain evidence="11 12">H23M41</strain>
    </source>
</reference>
<feature type="transmembrane region" description="Helical" evidence="6">
    <location>
        <begin position="344"/>
        <end position="361"/>
    </location>
</feature>
<dbReference type="InterPro" id="IPR012340">
    <property type="entry name" value="NA-bd_OB-fold"/>
</dbReference>
<feature type="domain" description="NfeD-like C-terminal" evidence="8">
    <location>
        <begin position="432"/>
        <end position="484"/>
    </location>
</feature>
<gene>
    <name evidence="11" type="ORF">INQ42_06075</name>
</gene>
<dbReference type="PANTHER" id="PTHR33507:SF4">
    <property type="entry name" value="NODULATION COMPETITIVENESS PROTEIN NFED"/>
    <property type="match status" value="1"/>
</dbReference>
<dbReference type="SUPFAM" id="SSF141322">
    <property type="entry name" value="NfeD domain-like"/>
    <property type="match status" value="1"/>
</dbReference>
<evidence type="ECO:0000256" key="7">
    <source>
        <dbReference type="SAM" id="SignalP"/>
    </source>
</evidence>
<feature type="transmembrane region" description="Helical" evidence="6">
    <location>
        <begin position="368"/>
        <end position="387"/>
    </location>
</feature>
<proteinExistence type="predicted"/>
<dbReference type="InterPro" id="IPR056738">
    <property type="entry name" value="NfeD1b_N"/>
</dbReference>
<evidence type="ECO:0000256" key="2">
    <source>
        <dbReference type="ARBA" id="ARBA00022692"/>
    </source>
</evidence>
<dbReference type="InterPro" id="IPR029045">
    <property type="entry name" value="ClpP/crotonase-like_dom_sf"/>
</dbReference>
<sequence>MIERAVRLAGFLACIWAISLLPSAHAQTPVDGARAQHVIVLDIKGGIGPATRDYLVRGLDRAADESAAAVVVRIDTPGGLDAATRDINQAILASPVPVIGWVTPQGARAASAGTYILYACHLAAMSPATSLGAATPVQMGGGASGSDPAGDRAGNRTLSGPGADKGLPDAQRQAPQGAEGVGGEGPNAPKRQGKDDARTHKVINDSVAYLRSLAELRGRDAGFAESAVRDAATLTAAQALQQRVVEIIADDMDSLLDQADGREVGVRGGPVALSTRGAAVTTLAPDWRSSMLAVLTNPSVAYMLLLAGMYGLLLEGYSPGAIVPGVVGAICLLLALYALQVLPVNYAGVGLIALGVLLMGLEFSVPSFGALGIGGIVALVAGSLILFDTDVPGFGVPGQLILGIGIASALSFMGLVWVLARSRTREVSVAAGAMVGQQAIAIEDFIGRGQVRIRGEIWQAESPMPVERGQSLQVQSMDGLVLHVTHVGPAVAVRSGKTGVPP</sequence>
<dbReference type="Pfam" id="PF01957">
    <property type="entry name" value="NfeD"/>
    <property type="match status" value="1"/>
</dbReference>
<dbReference type="Gene3D" id="2.40.50.140">
    <property type="entry name" value="Nucleic acid-binding proteins"/>
    <property type="match status" value="1"/>
</dbReference>
<keyword evidence="7" id="KW-0732">Signal</keyword>
<feature type="domain" description="NfeD integral membrane" evidence="9">
    <location>
        <begin position="300"/>
        <end position="417"/>
    </location>
</feature>
<evidence type="ECO:0000256" key="5">
    <source>
        <dbReference type="SAM" id="MobiDB-lite"/>
    </source>
</evidence>
<evidence type="ECO:0000259" key="10">
    <source>
        <dbReference type="Pfam" id="PF25145"/>
    </source>
</evidence>
<feature type="transmembrane region" description="Helical" evidence="6">
    <location>
        <begin position="320"/>
        <end position="338"/>
    </location>
</feature>
<dbReference type="CDD" id="cd07020">
    <property type="entry name" value="Clp_protease_NfeD_1"/>
    <property type="match status" value="1"/>
</dbReference>
<accession>A0A7S6UMM6</accession>
<feature type="region of interest" description="Disordered" evidence="5">
    <location>
        <begin position="139"/>
        <end position="200"/>
    </location>
</feature>
<evidence type="ECO:0000256" key="1">
    <source>
        <dbReference type="ARBA" id="ARBA00004141"/>
    </source>
</evidence>
<evidence type="ECO:0000256" key="3">
    <source>
        <dbReference type="ARBA" id="ARBA00022989"/>
    </source>
</evidence>
<dbReference type="InterPro" id="IPR002810">
    <property type="entry name" value="NfeD-like_C"/>
</dbReference>
<evidence type="ECO:0000259" key="8">
    <source>
        <dbReference type="Pfam" id="PF01957"/>
    </source>
</evidence>
<dbReference type="Gene3D" id="3.90.226.10">
    <property type="entry name" value="2-enoyl-CoA Hydratase, Chain A, domain 1"/>
    <property type="match status" value="1"/>
</dbReference>
<dbReference type="Pfam" id="PF24961">
    <property type="entry name" value="NfeD_membrane"/>
    <property type="match status" value="1"/>
</dbReference>
<protein>
    <submittedName>
        <fullName evidence="11">Nodulation protein NfeD</fullName>
    </submittedName>
</protein>
<feature type="transmembrane region" description="Helical" evidence="6">
    <location>
        <begin position="399"/>
        <end position="420"/>
    </location>
</feature>
<dbReference type="EMBL" id="CP063657">
    <property type="protein sequence ID" value="QOW23112.1"/>
    <property type="molecule type" value="Genomic_DNA"/>
</dbReference>
<dbReference type="Pfam" id="PF25145">
    <property type="entry name" value="NfeD1b_N"/>
    <property type="match status" value="1"/>
</dbReference>
<keyword evidence="3 6" id="KW-1133">Transmembrane helix</keyword>
<comment type="subcellular location">
    <subcellularLocation>
        <location evidence="1">Membrane</location>
        <topology evidence="1">Multi-pass membrane protein</topology>
    </subcellularLocation>
</comment>
<feature type="signal peptide" evidence="7">
    <location>
        <begin position="1"/>
        <end position="26"/>
    </location>
</feature>
<evidence type="ECO:0000256" key="4">
    <source>
        <dbReference type="ARBA" id="ARBA00023136"/>
    </source>
</evidence>
<keyword evidence="12" id="KW-1185">Reference proteome</keyword>